<evidence type="ECO:0008006" key="4">
    <source>
        <dbReference type="Google" id="ProtNLM"/>
    </source>
</evidence>
<organism evidence="2 3">
    <name type="scientific">Saccharopolyspora phatthalungensis</name>
    <dbReference type="NCBI Taxonomy" id="664693"/>
    <lineage>
        <taxon>Bacteria</taxon>
        <taxon>Bacillati</taxon>
        <taxon>Actinomycetota</taxon>
        <taxon>Actinomycetes</taxon>
        <taxon>Pseudonocardiales</taxon>
        <taxon>Pseudonocardiaceae</taxon>
        <taxon>Saccharopolyspora</taxon>
    </lineage>
</organism>
<comment type="caution">
    <text evidence="2">The sequence shown here is derived from an EMBL/GenBank/DDBJ whole genome shotgun (WGS) entry which is preliminary data.</text>
</comment>
<keyword evidence="1" id="KW-1133">Transmembrane helix</keyword>
<evidence type="ECO:0000256" key="1">
    <source>
        <dbReference type="SAM" id="Phobius"/>
    </source>
</evidence>
<evidence type="ECO:0000313" key="3">
    <source>
        <dbReference type="Proteomes" id="UP000584374"/>
    </source>
</evidence>
<name>A0A840QFN5_9PSEU</name>
<feature type="transmembrane region" description="Helical" evidence="1">
    <location>
        <begin position="12"/>
        <end position="36"/>
    </location>
</feature>
<dbReference type="AlphaFoldDB" id="A0A840QFN5"/>
<evidence type="ECO:0000313" key="2">
    <source>
        <dbReference type="EMBL" id="MBB5157538.1"/>
    </source>
</evidence>
<keyword evidence="1" id="KW-0472">Membrane</keyword>
<reference evidence="2 3" key="1">
    <citation type="submission" date="2020-08" db="EMBL/GenBank/DDBJ databases">
        <title>Sequencing the genomes of 1000 actinobacteria strains.</title>
        <authorList>
            <person name="Klenk H.-P."/>
        </authorList>
    </citation>
    <scope>NUCLEOTIDE SEQUENCE [LARGE SCALE GENOMIC DNA]</scope>
    <source>
        <strain evidence="2 3">DSM 45584</strain>
    </source>
</reference>
<dbReference type="Proteomes" id="UP000584374">
    <property type="component" value="Unassembled WGS sequence"/>
</dbReference>
<gene>
    <name evidence="2" type="ORF">BJ970_005072</name>
</gene>
<keyword evidence="1" id="KW-0812">Transmembrane</keyword>
<accession>A0A840QFN5</accession>
<sequence>MTAARSRWVPWTVLIVAVVALIASIMVMVGGVSSWMGGPAPTTPGPYGMPMMPGQGGMMPGTPGTGPVGDLTEAGRAAQRFADERGLHTGEVMRFSNGYYAEVLDPGGNGATEVLIDPGSGSVQLEWGPAMMWNTTYGMMPSRPQTGATLVGPAEATRIADQWLQQSGTGLHAAEPTAFPGYYTLHSLRDDKIVGMLSVNAATGDVWYHTWHGQFIQMQETPHGAETPR</sequence>
<dbReference type="EMBL" id="JACHIW010000001">
    <property type="protein sequence ID" value="MBB5157538.1"/>
    <property type="molecule type" value="Genomic_DNA"/>
</dbReference>
<protein>
    <recommendedName>
        <fullName evidence="4">PepSY domain-containing protein</fullName>
    </recommendedName>
</protein>
<keyword evidence="3" id="KW-1185">Reference proteome</keyword>
<proteinExistence type="predicted"/>